<comment type="pathway">
    <text evidence="2 12 13">Amino-acid biosynthesis; L-serine biosynthesis; L-serine from 3-phospho-D-glycerate: step 2/3.</text>
</comment>
<comment type="catalytic activity">
    <reaction evidence="11 12 13">
        <text>O-phospho-L-serine + 2-oxoglutarate = 3-phosphooxypyruvate + L-glutamate</text>
        <dbReference type="Rhea" id="RHEA:14329"/>
        <dbReference type="ChEBI" id="CHEBI:16810"/>
        <dbReference type="ChEBI" id="CHEBI:18110"/>
        <dbReference type="ChEBI" id="CHEBI:29985"/>
        <dbReference type="ChEBI" id="CHEBI:57524"/>
        <dbReference type="EC" id="2.6.1.52"/>
    </reaction>
</comment>
<evidence type="ECO:0000256" key="7">
    <source>
        <dbReference type="ARBA" id="ARBA00022898"/>
    </source>
</evidence>
<organism evidence="15 16">
    <name type="scientific">Pseudidiomarina aestuarii</name>
    <dbReference type="NCBI Taxonomy" id="624146"/>
    <lineage>
        <taxon>Bacteria</taxon>
        <taxon>Pseudomonadati</taxon>
        <taxon>Pseudomonadota</taxon>
        <taxon>Gammaproteobacteria</taxon>
        <taxon>Alteromonadales</taxon>
        <taxon>Idiomarinaceae</taxon>
        <taxon>Pseudidiomarina</taxon>
    </lineage>
</organism>
<feature type="domain" description="Aminotransferase class V" evidence="14">
    <location>
        <begin position="6"/>
        <end position="351"/>
    </location>
</feature>
<dbReference type="UniPathway" id="UPA00244">
    <property type="reaction ID" value="UER00311"/>
</dbReference>
<dbReference type="PANTHER" id="PTHR43247:SF1">
    <property type="entry name" value="PHOSPHOSERINE AMINOTRANSFERASE"/>
    <property type="match status" value="1"/>
</dbReference>
<comment type="pathway">
    <text evidence="1 12">Cofactor biosynthesis; pyridoxine 5'-phosphate biosynthesis; pyridoxine 5'-phosphate from D-erythrose 4-phosphate: step 3/5.</text>
</comment>
<evidence type="ECO:0000256" key="6">
    <source>
        <dbReference type="ARBA" id="ARBA00022679"/>
    </source>
</evidence>
<keyword evidence="9 12" id="KW-0718">Serine biosynthesis</keyword>
<evidence type="ECO:0000256" key="8">
    <source>
        <dbReference type="ARBA" id="ARBA00023096"/>
    </source>
</evidence>
<comment type="catalytic activity">
    <reaction evidence="10 12">
        <text>4-(phosphooxy)-L-threonine + 2-oxoglutarate = (R)-3-hydroxy-2-oxo-4-phosphooxybutanoate + L-glutamate</text>
        <dbReference type="Rhea" id="RHEA:16573"/>
        <dbReference type="ChEBI" id="CHEBI:16810"/>
        <dbReference type="ChEBI" id="CHEBI:29985"/>
        <dbReference type="ChEBI" id="CHEBI:58452"/>
        <dbReference type="ChEBI" id="CHEBI:58538"/>
        <dbReference type="EC" id="2.6.1.52"/>
    </reaction>
</comment>
<dbReference type="Pfam" id="PF00266">
    <property type="entry name" value="Aminotran_5"/>
    <property type="match status" value="1"/>
</dbReference>
<dbReference type="NCBIfam" id="NF003764">
    <property type="entry name" value="PRK05355.1"/>
    <property type="match status" value="1"/>
</dbReference>
<keyword evidence="12" id="KW-0963">Cytoplasm</keyword>
<dbReference type="Gene3D" id="3.90.1150.10">
    <property type="entry name" value="Aspartate Aminotransferase, domain 1"/>
    <property type="match status" value="1"/>
</dbReference>
<evidence type="ECO:0000313" key="15">
    <source>
        <dbReference type="EMBL" id="RUO40988.1"/>
    </source>
</evidence>
<evidence type="ECO:0000256" key="13">
    <source>
        <dbReference type="RuleBase" id="RU004505"/>
    </source>
</evidence>
<gene>
    <name evidence="12" type="primary">serC</name>
    <name evidence="15" type="ORF">CWE22_01965</name>
</gene>
<dbReference type="GO" id="GO:0006564">
    <property type="term" value="P:L-serine biosynthetic process"/>
    <property type="evidence" value="ECO:0007669"/>
    <property type="project" value="UniProtKB-UniRule"/>
</dbReference>
<dbReference type="GO" id="GO:0030170">
    <property type="term" value="F:pyridoxal phosphate binding"/>
    <property type="evidence" value="ECO:0007669"/>
    <property type="project" value="UniProtKB-UniRule"/>
</dbReference>
<comment type="subcellular location">
    <subcellularLocation>
        <location evidence="12">Cytoplasm</location>
    </subcellularLocation>
</comment>
<dbReference type="FunFam" id="3.40.640.10:FF:000010">
    <property type="entry name" value="Phosphoserine aminotransferase"/>
    <property type="match status" value="1"/>
</dbReference>
<keyword evidence="5 12" id="KW-0028">Amino-acid biosynthesis</keyword>
<comment type="similarity">
    <text evidence="3 12">Belongs to the class-V pyridoxal-phosphate-dependent aminotransferase family. SerC subfamily.</text>
</comment>
<evidence type="ECO:0000256" key="5">
    <source>
        <dbReference type="ARBA" id="ARBA00022605"/>
    </source>
</evidence>
<evidence type="ECO:0000256" key="11">
    <source>
        <dbReference type="ARBA" id="ARBA00049007"/>
    </source>
</evidence>
<keyword evidence="16" id="KW-1185">Reference proteome</keyword>
<dbReference type="GO" id="GO:0004648">
    <property type="term" value="F:O-phospho-L-serine:2-oxoglutarate aminotransferase activity"/>
    <property type="evidence" value="ECO:0007669"/>
    <property type="project" value="UniProtKB-UniRule"/>
</dbReference>
<comment type="cofactor">
    <cofactor evidence="12">
        <name>pyridoxal 5'-phosphate</name>
        <dbReference type="ChEBI" id="CHEBI:597326"/>
    </cofactor>
    <text evidence="12">Binds 1 pyridoxal phosphate per subunit.</text>
</comment>
<dbReference type="InterPro" id="IPR000192">
    <property type="entry name" value="Aminotrans_V_dom"/>
</dbReference>
<evidence type="ECO:0000256" key="9">
    <source>
        <dbReference type="ARBA" id="ARBA00023299"/>
    </source>
</evidence>
<feature type="binding site" evidence="12">
    <location>
        <position position="103"/>
    </location>
    <ligand>
        <name>pyridoxal 5'-phosphate</name>
        <dbReference type="ChEBI" id="CHEBI:597326"/>
    </ligand>
</feature>
<evidence type="ECO:0000256" key="3">
    <source>
        <dbReference type="ARBA" id="ARBA00006904"/>
    </source>
</evidence>
<feature type="modified residue" description="N6-(pyridoxal phosphate)lysine" evidence="12">
    <location>
        <position position="199"/>
    </location>
</feature>
<keyword evidence="4 12" id="KW-0032">Aminotransferase</keyword>
<evidence type="ECO:0000256" key="4">
    <source>
        <dbReference type="ARBA" id="ARBA00022576"/>
    </source>
</evidence>
<accession>A0A7Z7ETC7</accession>
<keyword evidence="8 12" id="KW-0664">Pyridoxine biosynthesis</keyword>
<name>A0A7Z7ETC7_9GAMM</name>
<evidence type="ECO:0000256" key="2">
    <source>
        <dbReference type="ARBA" id="ARBA00005099"/>
    </source>
</evidence>
<dbReference type="EMBL" id="PIPR01000001">
    <property type="protein sequence ID" value="RUO40988.1"/>
    <property type="molecule type" value="Genomic_DNA"/>
</dbReference>
<sequence>MSSAPFNFSAGPAMLPAEVMVQAQEEFRNWNHSGISVMEISHRDRAFMDMAAAAEQDLRDLMSIPDNYRVLFMHGGGRGQFSAVPQNIAGPDATVDYLHCGIWSDFAIREAQKYVAQVNVVGATVDTPQGRAISAPETWQRSSAPAYFHYCPNETVDGIALHDIPDVGDVPLVADMSSNILSEPLDVSRFGVIYAGAQKNIGPSGFAIAIVRDDLLGRAQGNTSTIMDYTVQAKDGSMYNTPNTFAWYLSGLVFQWLKRQGGVEAIGRMNHAKANKLYEYIDQSDFYSNPVHPNYRSIMNVPFLLADNRLDGEFLQQAAAAGLVGLKGHRFVGGMRASIYNAMPMAGVDALLDFMRDFEKAKG</sequence>
<comment type="subunit">
    <text evidence="12">Homodimer.</text>
</comment>
<dbReference type="InterPro" id="IPR020578">
    <property type="entry name" value="Aminotrans_V_PyrdxlP_BS"/>
</dbReference>
<comment type="caution">
    <text evidence="15">The sequence shown here is derived from an EMBL/GenBank/DDBJ whole genome shotgun (WGS) entry which is preliminary data.</text>
</comment>
<evidence type="ECO:0000256" key="1">
    <source>
        <dbReference type="ARBA" id="ARBA00004915"/>
    </source>
</evidence>
<dbReference type="InterPro" id="IPR022278">
    <property type="entry name" value="Pser_aminoTfrase"/>
</dbReference>
<comment type="function">
    <text evidence="12">Catalyzes the reversible conversion of 3-phosphohydroxypyruvate to phosphoserine and of 3-hydroxy-2-oxo-4-phosphonooxybutanoate to phosphohydroxythreonine.</text>
</comment>
<dbReference type="RefSeq" id="WP_169929721.1">
    <property type="nucleotide sequence ID" value="NZ_PIPR01000001.1"/>
</dbReference>
<keyword evidence="6 12" id="KW-0808">Transferase</keyword>
<dbReference type="HAMAP" id="MF_00160">
    <property type="entry name" value="SerC_aminotrans_5"/>
    <property type="match status" value="1"/>
</dbReference>
<evidence type="ECO:0000256" key="10">
    <source>
        <dbReference type="ARBA" id="ARBA00047630"/>
    </source>
</evidence>
<dbReference type="FunFam" id="3.90.1150.10:FF:000006">
    <property type="entry name" value="Phosphoserine aminotransferase"/>
    <property type="match status" value="1"/>
</dbReference>
<proteinExistence type="inferred from homology"/>
<dbReference type="SUPFAM" id="SSF53383">
    <property type="entry name" value="PLP-dependent transferases"/>
    <property type="match status" value="1"/>
</dbReference>
<dbReference type="PIRSF" id="PIRSF000525">
    <property type="entry name" value="SerC"/>
    <property type="match status" value="1"/>
</dbReference>
<dbReference type="InterPro" id="IPR015422">
    <property type="entry name" value="PyrdxlP-dep_Trfase_small"/>
</dbReference>
<protein>
    <recommendedName>
        <fullName evidence="12">Phosphoserine aminotransferase</fullName>
        <ecNumber evidence="12">2.6.1.52</ecNumber>
    </recommendedName>
    <alternativeName>
        <fullName evidence="12">Phosphohydroxythreonine aminotransferase</fullName>
        <shortName evidence="12">PSAT</shortName>
    </alternativeName>
</protein>
<feature type="binding site" evidence="12">
    <location>
        <position position="155"/>
    </location>
    <ligand>
        <name>pyridoxal 5'-phosphate</name>
        <dbReference type="ChEBI" id="CHEBI:597326"/>
    </ligand>
</feature>
<dbReference type="Proteomes" id="UP000287766">
    <property type="component" value="Unassembled WGS sequence"/>
</dbReference>
<dbReference type="NCBIfam" id="TIGR01364">
    <property type="entry name" value="serC_1"/>
    <property type="match status" value="1"/>
</dbReference>
<keyword evidence="7 12" id="KW-0663">Pyridoxal phosphate</keyword>
<evidence type="ECO:0000313" key="16">
    <source>
        <dbReference type="Proteomes" id="UP000287766"/>
    </source>
</evidence>
<dbReference type="GO" id="GO:0008615">
    <property type="term" value="P:pyridoxine biosynthetic process"/>
    <property type="evidence" value="ECO:0007669"/>
    <property type="project" value="UniProtKB-UniRule"/>
</dbReference>
<reference evidence="16" key="1">
    <citation type="journal article" date="2018" name="Front. Microbiol.">
        <title>Genome-Based Analysis Reveals the Taxonomy and Diversity of the Family Idiomarinaceae.</title>
        <authorList>
            <person name="Liu Y."/>
            <person name="Lai Q."/>
            <person name="Shao Z."/>
        </authorList>
    </citation>
    <scope>NUCLEOTIDE SEQUENCE [LARGE SCALE GENOMIC DNA]</scope>
    <source>
        <strain evidence="16">KYW314</strain>
    </source>
</reference>
<evidence type="ECO:0000256" key="12">
    <source>
        <dbReference type="HAMAP-Rule" id="MF_00160"/>
    </source>
</evidence>
<comment type="caution">
    <text evidence="12">Lacks conserved residue(s) required for the propagation of feature annotation.</text>
</comment>
<dbReference type="AlphaFoldDB" id="A0A7Z7ETC7"/>
<dbReference type="EC" id="2.6.1.52" evidence="12"/>
<dbReference type="InterPro" id="IPR015424">
    <property type="entry name" value="PyrdxlP-dep_Trfase"/>
</dbReference>
<feature type="binding site" evidence="12">
    <location>
        <position position="43"/>
    </location>
    <ligand>
        <name>L-glutamate</name>
        <dbReference type="ChEBI" id="CHEBI:29985"/>
    </ligand>
</feature>
<dbReference type="PANTHER" id="PTHR43247">
    <property type="entry name" value="PHOSPHOSERINE AMINOTRANSFERASE"/>
    <property type="match status" value="1"/>
</dbReference>
<evidence type="ECO:0000259" key="14">
    <source>
        <dbReference type="Pfam" id="PF00266"/>
    </source>
</evidence>
<feature type="binding site" evidence="12">
    <location>
        <position position="175"/>
    </location>
    <ligand>
        <name>pyridoxal 5'-phosphate</name>
        <dbReference type="ChEBI" id="CHEBI:597326"/>
    </ligand>
</feature>
<dbReference type="Gene3D" id="3.40.640.10">
    <property type="entry name" value="Type I PLP-dependent aspartate aminotransferase-like (Major domain)"/>
    <property type="match status" value="1"/>
</dbReference>
<dbReference type="UniPathway" id="UPA00135">
    <property type="reaction ID" value="UER00197"/>
</dbReference>
<dbReference type="InterPro" id="IPR015421">
    <property type="entry name" value="PyrdxlP-dep_Trfase_major"/>
</dbReference>
<feature type="binding site" evidence="12">
    <location>
        <begin position="240"/>
        <end position="241"/>
    </location>
    <ligand>
        <name>pyridoxal 5'-phosphate</name>
        <dbReference type="ChEBI" id="CHEBI:597326"/>
    </ligand>
</feature>
<dbReference type="PROSITE" id="PS00595">
    <property type="entry name" value="AA_TRANSFER_CLASS_5"/>
    <property type="match status" value="1"/>
</dbReference>
<feature type="binding site" evidence="12">
    <location>
        <begin position="77"/>
        <end position="78"/>
    </location>
    <ligand>
        <name>pyridoxal 5'-phosphate</name>
        <dbReference type="ChEBI" id="CHEBI:597326"/>
    </ligand>
</feature>
<feature type="binding site" evidence="12">
    <location>
        <position position="198"/>
    </location>
    <ligand>
        <name>pyridoxal 5'-phosphate</name>
        <dbReference type="ChEBI" id="CHEBI:597326"/>
    </ligand>
</feature>
<dbReference type="GO" id="GO:0005737">
    <property type="term" value="C:cytoplasm"/>
    <property type="evidence" value="ECO:0007669"/>
    <property type="project" value="UniProtKB-SubCell"/>
</dbReference>